<dbReference type="FunFam" id="3.30.70.270:FF:000003">
    <property type="entry name" value="Transposon Ty3-G Gag-Pol polyprotein"/>
    <property type="match status" value="1"/>
</dbReference>
<dbReference type="Pfam" id="PF00078">
    <property type="entry name" value="RVT_1"/>
    <property type="match status" value="1"/>
</dbReference>
<dbReference type="Proteomes" id="UP000218811">
    <property type="component" value="Unassembled WGS sequence"/>
</dbReference>
<name>A0A2H3JAL8_WOLCO</name>
<keyword evidence="1" id="KW-0511">Multifunctional enzyme</keyword>
<accession>A0A2H3JAL8</accession>
<dbReference type="FunFam" id="3.10.20.370:FF:000003">
    <property type="entry name" value="Transposon Tf2-6 polyprotein"/>
    <property type="match status" value="1"/>
</dbReference>
<sequence length="253" mass="29620">TFQAMMNSILVKYIRTGKVVVYLDDILIFGNDMEEHRRLTKGVLQTLKDHDLFAKPEKCFFEQSSIEYLGMIISDGKIMMDPKKYDGVQQWPRPTKVKEVQAFLGFANFYRRFVEGFSKIAKPLTELTKKSERWHWDAPQEDAFQTLKEAFTKAPVLRIPSHDQPFRVETDTSDFATGAVLSQLDPSDKKFHPVAYYSKSLSAPERNYEIYDKEMLAVIRALEEWRHYLEGAPDKFEIWLDHLNLTYFKTAQK</sequence>
<dbReference type="CDD" id="cd09274">
    <property type="entry name" value="RNase_HI_RT_Ty3"/>
    <property type="match status" value="1"/>
</dbReference>
<dbReference type="Gene3D" id="3.10.20.370">
    <property type="match status" value="1"/>
</dbReference>
<evidence type="ECO:0000313" key="4">
    <source>
        <dbReference type="Proteomes" id="UP000218811"/>
    </source>
</evidence>
<feature type="non-terminal residue" evidence="3">
    <location>
        <position position="253"/>
    </location>
</feature>
<keyword evidence="3" id="KW-0695">RNA-directed DNA polymerase</keyword>
<dbReference type="InterPro" id="IPR050951">
    <property type="entry name" value="Retrovirus_Pol_polyprotein"/>
</dbReference>
<gene>
    <name evidence="3" type="ORF">WOLCODRAFT_60052</name>
</gene>
<dbReference type="AlphaFoldDB" id="A0A2H3JAL8"/>
<organism evidence="3 4">
    <name type="scientific">Wolfiporia cocos (strain MD-104)</name>
    <name type="common">Brown rot fungus</name>
    <dbReference type="NCBI Taxonomy" id="742152"/>
    <lineage>
        <taxon>Eukaryota</taxon>
        <taxon>Fungi</taxon>
        <taxon>Dikarya</taxon>
        <taxon>Basidiomycota</taxon>
        <taxon>Agaricomycotina</taxon>
        <taxon>Agaricomycetes</taxon>
        <taxon>Polyporales</taxon>
        <taxon>Phaeolaceae</taxon>
        <taxon>Wolfiporia</taxon>
    </lineage>
</organism>
<proteinExistence type="predicted"/>
<dbReference type="InterPro" id="IPR041577">
    <property type="entry name" value="RT_RNaseH_2"/>
</dbReference>
<dbReference type="PANTHER" id="PTHR37984">
    <property type="entry name" value="PROTEIN CBG26694"/>
    <property type="match status" value="1"/>
</dbReference>
<dbReference type="EMBL" id="KB467976">
    <property type="protein sequence ID" value="PCH39246.1"/>
    <property type="molecule type" value="Genomic_DNA"/>
</dbReference>
<dbReference type="InterPro" id="IPR000477">
    <property type="entry name" value="RT_dom"/>
</dbReference>
<dbReference type="PROSITE" id="PS50878">
    <property type="entry name" value="RT_POL"/>
    <property type="match status" value="1"/>
</dbReference>
<dbReference type="STRING" id="742152.A0A2H3JAL8"/>
<dbReference type="PANTHER" id="PTHR37984:SF5">
    <property type="entry name" value="PROTEIN NYNRIN-LIKE"/>
    <property type="match status" value="1"/>
</dbReference>
<dbReference type="Pfam" id="PF17919">
    <property type="entry name" value="RT_RNaseH_2"/>
    <property type="match status" value="1"/>
</dbReference>
<dbReference type="GO" id="GO:0003964">
    <property type="term" value="F:RNA-directed DNA polymerase activity"/>
    <property type="evidence" value="ECO:0007669"/>
    <property type="project" value="UniProtKB-KW"/>
</dbReference>
<feature type="domain" description="Reverse transcriptase" evidence="2">
    <location>
        <begin position="1"/>
        <end position="73"/>
    </location>
</feature>
<dbReference type="InterPro" id="IPR043502">
    <property type="entry name" value="DNA/RNA_pol_sf"/>
</dbReference>
<dbReference type="SUPFAM" id="SSF56672">
    <property type="entry name" value="DNA/RNA polymerases"/>
    <property type="match status" value="1"/>
</dbReference>
<dbReference type="OMA" id="NCITSEP"/>
<evidence type="ECO:0000259" key="2">
    <source>
        <dbReference type="PROSITE" id="PS50878"/>
    </source>
</evidence>
<dbReference type="InterPro" id="IPR043128">
    <property type="entry name" value="Rev_trsase/Diguanyl_cyclase"/>
</dbReference>
<dbReference type="OrthoDB" id="2446696at2759"/>
<dbReference type="Gene3D" id="3.30.70.270">
    <property type="match status" value="2"/>
</dbReference>
<evidence type="ECO:0000313" key="3">
    <source>
        <dbReference type="EMBL" id="PCH39246.1"/>
    </source>
</evidence>
<keyword evidence="3" id="KW-0548">Nucleotidyltransferase</keyword>
<dbReference type="FunFam" id="3.30.70.270:FF:000020">
    <property type="entry name" value="Transposon Tf2-6 polyprotein-like Protein"/>
    <property type="match status" value="1"/>
</dbReference>
<protein>
    <submittedName>
        <fullName evidence="3">MarY1-like reverse transcriptase</fullName>
    </submittedName>
</protein>
<keyword evidence="4" id="KW-1185">Reference proteome</keyword>
<keyword evidence="3" id="KW-0808">Transferase</keyword>
<reference evidence="3 4" key="1">
    <citation type="journal article" date="2012" name="Science">
        <title>The Paleozoic origin of enzymatic lignin decomposition reconstructed from 31 fungal genomes.</title>
        <authorList>
            <person name="Floudas D."/>
            <person name="Binder M."/>
            <person name="Riley R."/>
            <person name="Barry K."/>
            <person name="Blanchette R.A."/>
            <person name="Henrissat B."/>
            <person name="Martinez A.T."/>
            <person name="Otillar R."/>
            <person name="Spatafora J.W."/>
            <person name="Yadav J.S."/>
            <person name="Aerts A."/>
            <person name="Benoit I."/>
            <person name="Boyd A."/>
            <person name="Carlson A."/>
            <person name="Copeland A."/>
            <person name="Coutinho P.M."/>
            <person name="de Vries R.P."/>
            <person name="Ferreira P."/>
            <person name="Findley K."/>
            <person name="Foster B."/>
            <person name="Gaskell J."/>
            <person name="Glotzer D."/>
            <person name="Gorecki P."/>
            <person name="Heitman J."/>
            <person name="Hesse C."/>
            <person name="Hori C."/>
            <person name="Igarashi K."/>
            <person name="Jurgens J.A."/>
            <person name="Kallen N."/>
            <person name="Kersten P."/>
            <person name="Kohler A."/>
            <person name="Kuees U."/>
            <person name="Kumar T.K.A."/>
            <person name="Kuo A."/>
            <person name="LaButti K."/>
            <person name="Larrondo L.F."/>
            <person name="Lindquist E."/>
            <person name="Ling A."/>
            <person name="Lombard V."/>
            <person name="Lucas S."/>
            <person name="Lundell T."/>
            <person name="Martin R."/>
            <person name="McLaughlin D.J."/>
            <person name="Morgenstern I."/>
            <person name="Morin E."/>
            <person name="Murat C."/>
            <person name="Nagy L.G."/>
            <person name="Nolan M."/>
            <person name="Ohm R.A."/>
            <person name="Patyshakuliyeva A."/>
            <person name="Rokas A."/>
            <person name="Ruiz-Duenas F.J."/>
            <person name="Sabat G."/>
            <person name="Salamov A."/>
            <person name="Samejima M."/>
            <person name="Schmutz J."/>
            <person name="Slot J.C."/>
            <person name="St John F."/>
            <person name="Stenlid J."/>
            <person name="Sun H."/>
            <person name="Sun S."/>
            <person name="Syed K."/>
            <person name="Tsang A."/>
            <person name="Wiebenga A."/>
            <person name="Young D."/>
            <person name="Pisabarro A."/>
            <person name="Eastwood D.C."/>
            <person name="Martin F."/>
            <person name="Cullen D."/>
            <person name="Grigoriev I.V."/>
            <person name="Hibbett D.S."/>
        </authorList>
    </citation>
    <scope>NUCLEOTIDE SEQUENCE [LARGE SCALE GENOMIC DNA]</scope>
    <source>
        <strain evidence="3 4">MD-104</strain>
    </source>
</reference>
<feature type="non-terminal residue" evidence="3">
    <location>
        <position position="1"/>
    </location>
</feature>
<evidence type="ECO:0000256" key="1">
    <source>
        <dbReference type="ARBA" id="ARBA00023268"/>
    </source>
</evidence>